<feature type="domain" description="NIPSNAP" evidence="1">
    <location>
        <begin position="2"/>
        <end position="100"/>
    </location>
</feature>
<evidence type="ECO:0000313" key="2">
    <source>
        <dbReference type="EMBL" id="MFC0582221.1"/>
    </source>
</evidence>
<dbReference type="SUPFAM" id="SSF54909">
    <property type="entry name" value="Dimeric alpha+beta barrel"/>
    <property type="match status" value="1"/>
</dbReference>
<dbReference type="Pfam" id="PF07978">
    <property type="entry name" value="NIPSNAP"/>
    <property type="match status" value="1"/>
</dbReference>
<gene>
    <name evidence="2" type="ORF">ACFFFR_07475</name>
</gene>
<dbReference type="Proteomes" id="UP001589862">
    <property type="component" value="Unassembled WGS sequence"/>
</dbReference>
<reference evidence="2 3" key="1">
    <citation type="submission" date="2024-09" db="EMBL/GenBank/DDBJ databases">
        <authorList>
            <person name="Sun Q."/>
            <person name="Mori K."/>
        </authorList>
    </citation>
    <scope>NUCLEOTIDE SEQUENCE [LARGE SCALE GENOMIC DNA]</scope>
    <source>
        <strain evidence="2 3">NCAIM B.02604</strain>
    </source>
</reference>
<organism evidence="2 3">
    <name type="scientific">Micrococcoides hystricis</name>
    <dbReference type="NCBI Taxonomy" id="1572761"/>
    <lineage>
        <taxon>Bacteria</taxon>
        <taxon>Bacillati</taxon>
        <taxon>Actinomycetota</taxon>
        <taxon>Actinomycetes</taxon>
        <taxon>Micrococcales</taxon>
        <taxon>Micrococcaceae</taxon>
        <taxon>Micrococcoides</taxon>
    </lineage>
</organism>
<dbReference type="Gene3D" id="3.30.70.100">
    <property type="match status" value="1"/>
</dbReference>
<dbReference type="EMBL" id="JBHLUB010000029">
    <property type="protein sequence ID" value="MFC0582221.1"/>
    <property type="molecule type" value="Genomic_DNA"/>
</dbReference>
<dbReference type="InterPro" id="IPR012577">
    <property type="entry name" value="NIPSNAP"/>
</dbReference>
<comment type="caution">
    <text evidence="2">The sequence shown here is derived from an EMBL/GenBank/DDBJ whole genome shotgun (WGS) entry which is preliminary data.</text>
</comment>
<evidence type="ECO:0000259" key="1">
    <source>
        <dbReference type="Pfam" id="PF07978"/>
    </source>
</evidence>
<protein>
    <submittedName>
        <fullName evidence="2">NIPSNAP family protein</fullName>
    </submittedName>
</protein>
<dbReference type="InterPro" id="IPR011008">
    <property type="entry name" value="Dimeric_a/b-barrel"/>
</dbReference>
<dbReference type="RefSeq" id="WP_377459219.1">
    <property type="nucleotide sequence ID" value="NZ_JBHLUB010000029.1"/>
</dbReference>
<keyword evidence="3" id="KW-1185">Reference proteome</keyword>
<evidence type="ECO:0000313" key="3">
    <source>
        <dbReference type="Proteomes" id="UP001589862"/>
    </source>
</evidence>
<name>A0ABV6PAS5_9MICC</name>
<proteinExistence type="predicted"/>
<sequence length="103" mass="11957">MFELRTYTATDGNRETLVNRFRDETIALFTEHNITTVGFWVDATDENKLHYLVKHEGDPRQNWSNFVADERWTELKARTEADGPLTADMSSIFLEPTEFSGLK</sequence>
<accession>A0ABV6PAS5</accession>